<sequence>MGQIAPRRRRTRTARTLPRLPRLWPVSRSRPETGEEEVHMATRSPSRFAEWLYRFWHFTDGIRWMDPLPYFHRRGIIIALVVILLAFLWPSGSPQQFPVTTPVTSDNGKEVPMQADIYNNSSNSKPQADSQGNWRSYTIAAGQTLAQLFRDNNLPVGDVFAMANVEGSDHPLSALQTGQQVKIRLNNQGQVTGLTVDGSNGPVLFTRQADGSFIRAQ</sequence>
<gene>
    <name evidence="4" type="ORF">F3J40_07300</name>
</gene>
<evidence type="ECO:0000313" key="5">
    <source>
        <dbReference type="Proteomes" id="UP001515683"/>
    </source>
</evidence>
<keyword evidence="1" id="KW-0812">Transmembrane</keyword>
<dbReference type="InterPro" id="IPR013731">
    <property type="entry name" value="OapA_N"/>
</dbReference>
<feature type="domain" description="Opacity-associated protein A LysM-like" evidence="2">
    <location>
        <begin position="133"/>
        <end position="216"/>
    </location>
</feature>
<feature type="transmembrane region" description="Helical" evidence="1">
    <location>
        <begin position="71"/>
        <end position="89"/>
    </location>
</feature>
<evidence type="ECO:0000259" key="3">
    <source>
        <dbReference type="Pfam" id="PF08525"/>
    </source>
</evidence>
<evidence type="ECO:0000256" key="1">
    <source>
        <dbReference type="SAM" id="Phobius"/>
    </source>
</evidence>
<dbReference type="Pfam" id="PF04225">
    <property type="entry name" value="LysM_OapA"/>
    <property type="match status" value="1"/>
</dbReference>
<name>A0ABX0R7R2_9GAMM</name>
<feature type="domain" description="Opacity-associated protein A-like N-terminal" evidence="3">
    <location>
        <begin position="64"/>
        <end position="91"/>
    </location>
</feature>
<dbReference type="EMBL" id="VWXF01000002">
    <property type="protein sequence ID" value="NIF21406.1"/>
    <property type="molecule type" value="Genomic_DNA"/>
</dbReference>
<keyword evidence="5" id="KW-1185">Reference proteome</keyword>
<accession>A0ABX0R7R2</accession>
<evidence type="ECO:0000313" key="4">
    <source>
        <dbReference type="EMBL" id="NIF21406.1"/>
    </source>
</evidence>
<keyword evidence="1" id="KW-1133">Transmembrane helix</keyword>
<dbReference type="Gene3D" id="3.10.450.350">
    <property type="match status" value="1"/>
</dbReference>
<dbReference type="InterPro" id="IPR007340">
    <property type="entry name" value="LysM_Opacity-associatedA"/>
</dbReference>
<dbReference type="Proteomes" id="UP001515683">
    <property type="component" value="Unassembled WGS sequence"/>
</dbReference>
<dbReference type="RefSeq" id="WP_167013324.1">
    <property type="nucleotide sequence ID" value="NZ_VWXF01000002.1"/>
</dbReference>
<dbReference type="Pfam" id="PF08525">
    <property type="entry name" value="OapA_N"/>
    <property type="match status" value="1"/>
</dbReference>
<protein>
    <submittedName>
        <fullName evidence="4">Opacity-associated protein A</fullName>
    </submittedName>
</protein>
<evidence type="ECO:0000259" key="2">
    <source>
        <dbReference type="Pfam" id="PF04225"/>
    </source>
</evidence>
<keyword evidence="1" id="KW-0472">Membrane</keyword>
<reference evidence="4 5" key="1">
    <citation type="journal article" date="2019" name="bioRxiv">
        <title>Bacteria contribute to plant secondary compound degradation in a generalist herbivore system.</title>
        <authorList>
            <person name="Francoeur C.B."/>
            <person name="Khadempour L."/>
            <person name="Moreira-Soto R.D."/>
            <person name="Gotting K."/>
            <person name="Book A.J."/>
            <person name="Pinto-Tomas A.A."/>
            <person name="Keefover-Ring K."/>
            <person name="Currie C.R."/>
        </authorList>
    </citation>
    <scope>NUCLEOTIDE SEQUENCE [LARGE SCALE GENOMIC DNA]</scope>
    <source>
        <strain evidence="4">Acro-835</strain>
    </source>
</reference>
<proteinExistence type="predicted"/>
<organism evidence="4 5">
    <name type="scientific">Candidatus Pantoea multigeneris</name>
    <dbReference type="NCBI Taxonomy" id="2608357"/>
    <lineage>
        <taxon>Bacteria</taxon>
        <taxon>Pseudomonadati</taxon>
        <taxon>Pseudomonadota</taxon>
        <taxon>Gammaproteobacteria</taxon>
        <taxon>Enterobacterales</taxon>
        <taxon>Erwiniaceae</taxon>
        <taxon>Pantoea</taxon>
    </lineage>
</organism>
<comment type="caution">
    <text evidence="4">The sequence shown here is derived from an EMBL/GenBank/DDBJ whole genome shotgun (WGS) entry which is preliminary data.</text>
</comment>